<comment type="pathway">
    <text evidence="1">Protein modification; protein ubiquitination.</text>
</comment>
<dbReference type="Gene3D" id="1.20.120.1750">
    <property type="match status" value="1"/>
</dbReference>
<evidence type="ECO:0008006" key="14">
    <source>
        <dbReference type="Google" id="ProtNLM"/>
    </source>
</evidence>
<feature type="domain" description="C3H1-type" evidence="10">
    <location>
        <begin position="51"/>
        <end position="78"/>
    </location>
</feature>
<evidence type="ECO:0000256" key="1">
    <source>
        <dbReference type="ARBA" id="ARBA00004906"/>
    </source>
</evidence>
<evidence type="ECO:0000256" key="5">
    <source>
        <dbReference type="ARBA" id="ARBA00022771"/>
    </source>
</evidence>
<dbReference type="Pfam" id="PF00642">
    <property type="entry name" value="zf-CCCH"/>
    <property type="match status" value="1"/>
</dbReference>
<evidence type="ECO:0000256" key="7">
    <source>
        <dbReference type="ARBA" id="ARBA00022833"/>
    </source>
</evidence>
<dbReference type="SMART" id="SM00647">
    <property type="entry name" value="IBR"/>
    <property type="match status" value="2"/>
</dbReference>
<keyword evidence="2" id="KW-0808">Transferase</keyword>
<keyword evidence="13" id="KW-1185">Reference proteome</keyword>
<dbReference type="SMART" id="SM00356">
    <property type="entry name" value="ZnF_C3H1"/>
    <property type="match status" value="2"/>
</dbReference>
<proteinExistence type="predicted"/>
<dbReference type="Pfam" id="PF22191">
    <property type="entry name" value="IBR_1"/>
    <property type="match status" value="1"/>
</dbReference>
<evidence type="ECO:0000313" key="13">
    <source>
        <dbReference type="Proteomes" id="UP001345827"/>
    </source>
</evidence>
<organism evidence="12 13">
    <name type="scientific">Vermiconidia calcicola</name>
    <dbReference type="NCBI Taxonomy" id="1690605"/>
    <lineage>
        <taxon>Eukaryota</taxon>
        <taxon>Fungi</taxon>
        <taxon>Dikarya</taxon>
        <taxon>Ascomycota</taxon>
        <taxon>Pezizomycotina</taxon>
        <taxon>Dothideomycetes</taxon>
        <taxon>Dothideomycetidae</taxon>
        <taxon>Mycosphaerellales</taxon>
        <taxon>Extremaceae</taxon>
        <taxon>Vermiconidia</taxon>
    </lineage>
</organism>
<dbReference type="CDD" id="cd20335">
    <property type="entry name" value="BRcat_RBR"/>
    <property type="match status" value="1"/>
</dbReference>
<dbReference type="GO" id="GO:0043130">
    <property type="term" value="F:ubiquitin binding"/>
    <property type="evidence" value="ECO:0007669"/>
    <property type="project" value="TreeGrafter"/>
</dbReference>
<dbReference type="PROSITE" id="PS50103">
    <property type="entry name" value="ZF_C3H1"/>
    <property type="match status" value="2"/>
</dbReference>
<evidence type="ECO:0000259" key="10">
    <source>
        <dbReference type="PROSITE" id="PS50103"/>
    </source>
</evidence>
<protein>
    <recommendedName>
        <fullName evidence="14">RING-type E3 ubiquitin transferase</fullName>
    </recommendedName>
</protein>
<dbReference type="Gene3D" id="3.30.40.10">
    <property type="entry name" value="Zinc/RING finger domain, C3HC4 (zinc finger)"/>
    <property type="match status" value="1"/>
</dbReference>
<evidence type="ECO:0000313" key="12">
    <source>
        <dbReference type="EMBL" id="KAK5542066.1"/>
    </source>
</evidence>
<dbReference type="InterPro" id="IPR000571">
    <property type="entry name" value="Znf_CCCH"/>
</dbReference>
<comment type="caution">
    <text evidence="12">The sequence shown here is derived from an EMBL/GenBank/DDBJ whole genome shotgun (WGS) entry which is preliminary data.</text>
</comment>
<feature type="domain" description="C3H1-type" evidence="10">
    <location>
        <begin position="1"/>
        <end position="25"/>
    </location>
</feature>
<dbReference type="GO" id="GO:0004842">
    <property type="term" value="F:ubiquitin-protein transferase activity"/>
    <property type="evidence" value="ECO:0007669"/>
    <property type="project" value="TreeGrafter"/>
</dbReference>
<dbReference type="GO" id="GO:0097039">
    <property type="term" value="P:protein linear polyubiquitination"/>
    <property type="evidence" value="ECO:0007669"/>
    <property type="project" value="TreeGrafter"/>
</dbReference>
<evidence type="ECO:0000259" key="11">
    <source>
        <dbReference type="PROSITE" id="PS51873"/>
    </source>
</evidence>
<dbReference type="Pfam" id="PF13445">
    <property type="entry name" value="zf-RING_UBOX"/>
    <property type="match status" value="1"/>
</dbReference>
<dbReference type="InterPro" id="IPR044066">
    <property type="entry name" value="TRIAD_supradom"/>
</dbReference>
<dbReference type="PANTHER" id="PTHR22770">
    <property type="entry name" value="UBIQUITIN CONJUGATING ENZYME 7 INTERACTING PROTEIN-RELATED"/>
    <property type="match status" value="1"/>
</dbReference>
<keyword evidence="3 8" id="KW-0479">Metal-binding</keyword>
<dbReference type="GO" id="GO:0000151">
    <property type="term" value="C:ubiquitin ligase complex"/>
    <property type="evidence" value="ECO:0007669"/>
    <property type="project" value="TreeGrafter"/>
</dbReference>
<dbReference type="PANTHER" id="PTHR22770:SF13">
    <property type="entry name" value="RING-TYPE DOMAIN-CONTAINING PROTEIN"/>
    <property type="match status" value="1"/>
</dbReference>
<evidence type="ECO:0000256" key="4">
    <source>
        <dbReference type="ARBA" id="ARBA00022737"/>
    </source>
</evidence>
<feature type="compositionally biased region" description="Polar residues" evidence="9">
    <location>
        <begin position="77"/>
        <end position="89"/>
    </location>
</feature>
<dbReference type="InterPro" id="IPR027370">
    <property type="entry name" value="Znf-RING_euk"/>
</dbReference>
<dbReference type="EMBL" id="JAXLQG010000003">
    <property type="protein sequence ID" value="KAK5542066.1"/>
    <property type="molecule type" value="Genomic_DNA"/>
</dbReference>
<dbReference type="AlphaFoldDB" id="A0AAV9QEK8"/>
<dbReference type="InterPro" id="IPR002867">
    <property type="entry name" value="IBR_dom"/>
</dbReference>
<dbReference type="InterPro" id="IPR051628">
    <property type="entry name" value="LUBAC_E3_Ligases"/>
</dbReference>
<gene>
    <name evidence="12" type="ORF">LTR25_001951</name>
</gene>
<feature type="zinc finger region" description="C3H1-type" evidence="8">
    <location>
        <begin position="51"/>
        <end position="78"/>
    </location>
</feature>
<feature type="region of interest" description="Disordered" evidence="9">
    <location>
        <begin position="77"/>
        <end position="107"/>
    </location>
</feature>
<keyword evidence="6" id="KW-0833">Ubl conjugation pathway</keyword>
<dbReference type="GO" id="GO:0043161">
    <property type="term" value="P:proteasome-mediated ubiquitin-dependent protein catabolic process"/>
    <property type="evidence" value="ECO:0007669"/>
    <property type="project" value="TreeGrafter"/>
</dbReference>
<dbReference type="GO" id="GO:0008270">
    <property type="term" value="F:zinc ion binding"/>
    <property type="evidence" value="ECO:0007669"/>
    <property type="project" value="UniProtKB-KW"/>
</dbReference>
<evidence type="ECO:0000256" key="3">
    <source>
        <dbReference type="ARBA" id="ARBA00022723"/>
    </source>
</evidence>
<evidence type="ECO:0000256" key="9">
    <source>
        <dbReference type="SAM" id="MobiDB-lite"/>
    </source>
</evidence>
<reference evidence="12 13" key="1">
    <citation type="submission" date="2023-06" db="EMBL/GenBank/DDBJ databases">
        <title>Black Yeasts Isolated from many extreme environments.</title>
        <authorList>
            <person name="Coleine C."/>
            <person name="Stajich J.E."/>
            <person name="Selbmann L."/>
        </authorList>
    </citation>
    <scope>NUCLEOTIDE SEQUENCE [LARGE SCALE GENOMIC DNA]</scope>
    <source>
        <strain evidence="12 13">CCFEE 5887</strain>
    </source>
</reference>
<evidence type="ECO:0000256" key="8">
    <source>
        <dbReference type="PROSITE-ProRule" id="PRU00723"/>
    </source>
</evidence>
<keyword evidence="7 8" id="KW-0862">Zinc</keyword>
<evidence type="ECO:0000256" key="2">
    <source>
        <dbReference type="ARBA" id="ARBA00022679"/>
    </source>
</evidence>
<dbReference type="Pfam" id="PF01485">
    <property type="entry name" value="IBR"/>
    <property type="match status" value="1"/>
</dbReference>
<feature type="zinc finger region" description="C3H1-type" evidence="8">
    <location>
        <begin position="1"/>
        <end position="25"/>
    </location>
</feature>
<keyword evidence="4" id="KW-0677">Repeat</keyword>
<dbReference type="PROSITE" id="PS51873">
    <property type="entry name" value="TRIAD"/>
    <property type="match status" value="1"/>
</dbReference>
<dbReference type="Proteomes" id="UP001345827">
    <property type="component" value="Unassembled WGS sequence"/>
</dbReference>
<keyword evidence="5 8" id="KW-0863">Zinc-finger</keyword>
<dbReference type="SUPFAM" id="SSF57850">
    <property type="entry name" value="RING/U-box"/>
    <property type="match status" value="2"/>
</dbReference>
<dbReference type="Gene3D" id="4.10.1000.10">
    <property type="entry name" value="Zinc finger, CCCH-type"/>
    <property type="match status" value="1"/>
</dbReference>
<evidence type="ECO:0000256" key="6">
    <source>
        <dbReference type="ARBA" id="ARBA00022786"/>
    </source>
</evidence>
<sequence length="750" mass="84747">MTICKYHARGFCIRGHLCRFEHDSNKEPQPGHQAEPSQTFTLRAEAKEFLPPTTRECLFFQAGSCRNGDACRFQHSSAGTDSNVTTSASRAVAPPNETGHDNRPIPPSDIQIRSKGAVVRFGPDGQVQNVQFPAHERSVAQKVKNGLPTAKVKIRTVCCSWFNPSKIAYLHYKSRKWANSAMRRFERKFRGRHIQCKVKPPPPHHNSKISIWSVQLSNVPADATENELREVLKGLPPDNIVFGKSTCSRKPDQPDWAVNFVRDLLCPSGQQLETFGSAQSDNGAKTKVFTCFKTVSDMETAVGISGTYILELGSKIYVEQMFIVKIPTLPDIYSVLEDQVQELQAKNSITARISVLHDGPHKPVSIRIHGHQSMPVAKAKSEVERLLKGTVVLYDNQGVVWDDYYSTAAGFSYLRSLSQPGKVLLYRDLRRRQLVLHGCSTLFDPVRCAVMEDFRQRQESLYFIPLEGDLWAKALRSGFRWITNRLGKQKAKLDVTRTPRLITITGSAEDARLARELLDSSSEDREQETDDKSRECPVCFHDADNPVELSCGHFYCQGCFEDQCRTIKDGMIPITCHGNEGSCEKVLTLDEIRKLLPYDQFEALLAASWNLYIRKHSDELDYCLTPDCDTVFNTTEEALAVPCENCLSSTCTKCHAISHEGLPCWTKDYEKSGDAERDQQWMDKHHIKRCPKCKTAIEKTGGCHHVICGACRQDICWLCTATFKNGEDCYTHLLKVHGRIDDEWAHLDQW</sequence>
<accession>A0AAV9QEK8</accession>
<name>A0AAV9QEK8_9PEZI</name>
<feature type="domain" description="RING-type" evidence="11">
    <location>
        <begin position="532"/>
        <end position="741"/>
    </location>
</feature>
<dbReference type="InterPro" id="IPR013083">
    <property type="entry name" value="Znf_RING/FYVE/PHD"/>
</dbReference>